<evidence type="ECO:0000313" key="2">
    <source>
        <dbReference type="Proteomes" id="UP000006339"/>
    </source>
</evidence>
<accession>A0A828Y3F4</accession>
<protein>
    <submittedName>
        <fullName evidence="1">Uncharacterized protein</fullName>
    </submittedName>
</protein>
<dbReference type="Proteomes" id="UP000006339">
    <property type="component" value="Unassembled WGS sequence"/>
</dbReference>
<proteinExistence type="predicted"/>
<sequence>MRFYFHRIRKFLIRVGLLSGFLFVKVFKVRKETKILLLIFPT</sequence>
<dbReference type="AlphaFoldDB" id="A0A828Y3F4"/>
<keyword evidence="2" id="KW-1185">Reference proteome</keyword>
<gene>
    <name evidence="1" type="ORF">LEP1GSC131_4141</name>
</gene>
<comment type="caution">
    <text evidence="1">The sequence shown here is derived from an EMBL/GenBank/DDBJ whole genome shotgun (WGS) entry which is preliminary data.</text>
</comment>
<organism evidence="1 2">
    <name type="scientific">Leptospira kirschneri str. 200802841</name>
    <dbReference type="NCBI Taxonomy" id="1193047"/>
    <lineage>
        <taxon>Bacteria</taxon>
        <taxon>Pseudomonadati</taxon>
        <taxon>Spirochaetota</taxon>
        <taxon>Spirochaetia</taxon>
        <taxon>Leptospirales</taxon>
        <taxon>Leptospiraceae</taxon>
        <taxon>Leptospira</taxon>
    </lineage>
</organism>
<evidence type="ECO:0000313" key="1">
    <source>
        <dbReference type="EMBL" id="EKO49605.1"/>
    </source>
</evidence>
<reference evidence="1" key="1">
    <citation type="submission" date="2012-10" db="EMBL/GenBank/DDBJ databases">
        <authorList>
            <person name="Harkins D.M."/>
            <person name="Durkin A.S."/>
            <person name="Brinkac L.M."/>
            <person name="Selengut J.D."/>
            <person name="Sanka R."/>
            <person name="DePew J."/>
            <person name="Purushe J."/>
            <person name="Picardeau M."/>
            <person name="Werts C."/>
            <person name="Goarant C."/>
            <person name="Vinetz J.M."/>
            <person name="Sutton G.G."/>
            <person name="Nelson W.C."/>
            <person name="Fouts D.E."/>
        </authorList>
    </citation>
    <scope>NUCLEOTIDE SEQUENCE [LARGE SCALE GENOMIC DNA]</scope>
    <source>
        <strain evidence="1">200802841</strain>
    </source>
</reference>
<name>A0A828Y3F4_9LEPT</name>
<dbReference type="EMBL" id="AKWH02000079">
    <property type="protein sequence ID" value="EKO49605.1"/>
    <property type="molecule type" value="Genomic_DNA"/>
</dbReference>